<proteinExistence type="predicted"/>
<keyword evidence="2" id="KW-1185">Reference proteome</keyword>
<evidence type="ECO:0000313" key="2">
    <source>
        <dbReference type="Proteomes" id="UP001234297"/>
    </source>
</evidence>
<dbReference type="Proteomes" id="UP001234297">
    <property type="component" value="Chromosome 2"/>
</dbReference>
<dbReference type="EMBL" id="CM056810">
    <property type="protein sequence ID" value="KAJ8646486.1"/>
    <property type="molecule type" value="Genomic_DNA"/>
</dbReference>
<evidence type="ECO:0000313" key="1">
    <source>
        <dbReference type="EMBL" id="KAJ8646486.1"/>
    </source>
</evidence>
<gene>
    <name evidence="1" type="ORF">MRB53_008234</name>
</gene>
<comment type="caution">
    <text evidence="1">The sequence shown here is derived from an EMBL/GenBank/DDBJ whole genome shotgun (WGS) entry which is preliminary data.</text>
</comment>
<name>A0ACC2MLH4_PERAE</name>
<reference evidence="1 2" key="1">
    <citation type="journal article" date="2022" name="Hortic Res">
        <title>A haplotype resolved chromosomal level avocado genome allows analysis of novel avocado genes.</title>
        <authorList>
            <person name="Nath O."/>
            <person name="Fletcher S.J."/>
            <person name="Hayward A."/>
            <person name="Shaw L.M."/>
            <person name="Masouleh A.K."/>
            <person name="Furtado A."/>
            <person name="Henry R.J."/>
            <person name="Mitter N."/>
        </authorList>
    </citation>
    <scope>NUCLEOTIDE SEQUENCE [LARGE SCALE GENOMIC DNA]</scope>
    <source>
        <strain evidence="2">cv. Hass</strain>
    </source>
</reference>
<organism evidence="1 2">
    <name type="scientific">Persea americana</name>
    <name type="common">Avocado</name>
    <dbReference type="NCBI Taxonomy" id="3435"/>
    <lineage>
        <taxon>Eukaryota</taxon>
        <taxon>Viridiplantae</taxon>
        <taxon>Streptophyta</taxon>
        <taxon>Embryophyta</taxon>
        <taxon>Tracheophyta</taxon>
        <taxon>Spermatophyta</taxon>
        <taxon>Magnoliopsida</taxon>
        <taxon>Magnoliidae</taxon>
        <taxon>Laurales</taxon>
        <taxon>Lauraceae</taxon>
        <taxon>Persea</taxon>
    </lineage>
</organism>
<accession>A0ACC2MLH4</accession>
<protein>
    <submittedName>
        <fullName evidence="1">Uncharacterized protein</fullName>
    </submittedName>
</protein>
<sequence>MAEVVLSALLQVVFDKLVSLITEEQGMKWGVNKEMERLKSTLSTIQAVLKDAEEQRVEDKALRNWLGKLKDAAYDADDILDEFMTEALQRKIVSRGDHMMNKELPKDMWNMLNLRHLEIFTNEPLIEVPRRFKSFTKMPVHIGKSKCLQTLLIFIVGSSMGCRIRELKDLNLCGELFIKSLENVKDANDSKEANLKNKQNLHTLGLSWNSCDNDPTVRENIEQILEGLEPHPNLKRLLLDNYTGTRFPHWMSELLLPNLNEIALVNCRRCESLPSFGQLPFLKALTICGMDAVRCIDDAFYGNNVKSRFPSPEEFTIEDMPNLEEISVGCEIETFPHLVGLTVVRCPKLKNLHLPSIKRLQLEVNNWALLGLLANFTSLIYLYVGSFAEPEQSL</sequence>